<evidence type="ECO:0000313" key="2">
    <source>
        <dbReference type="EMBL" id="MFC5408499.1"/>
    </source>
</evidence>
<dbReference type="EMBL" id="JBHSMA010000001">
    <property type="protein sequence ID" value="MFC5408499.1"/>
    <property type="molecule type" value="Genomic_DNA"/>
</dbReference>
<dbReference type="InterPro" id="IPR050261">
    <property type="entry name" value="FrsA_esterase"/>
</dbReference>
<evidence type="ECO:0000259" key="1">
    <source>
        <dbReference type="Pfam" id="PF05448"/>
    </source>
</evidence>
<dbReference type="GO" id="GO:0016787">
    <property type="term" value="F:hydrolase activity"/>
    <property type="evidence" value="ECO:0007669"/>
    <property type="project" value="UniProtKB-KW"/>
</dbReference>
<accession>A0ABW0I6N5</accession>
<dbReference type="InterPro" id="IPR008391">
    <property type="entry name" value="AXE1_dom"/>
</dbReference>
<reference evidence="3" key="1">
    <citation type="journal article" date="2019" name="Int. J. Syst. Evol. Microbiol.">
        <title>The Global Catalogue of Microorganisms (GCM) 10K type strain sequencing project: providing services to taxonomists for standard genome sequencing and annotation.</title>
        <authorList>
            <consortium name="The Broad Institute Genomics Platform"/>
            <consortium name="The Broad Institute Genome Sequencing Center for Infectious Disease"/>
            <person name="Wu L."/>
            <person name="Ma J."/>
        </authorList>
    </citation>
    <scope>NUCLEOTIDE SEQUENCE [LARGE SCALE GENOMIC DNA]</scope>
    <source>
        <strain evidence="3">CCUG 55250</strain>
    </source>
</reference>
<sequence>MCALISSVTKPVSAILVFLLLARIAVGQENLDVFNYWHYDEGSPSTSLYRHLCQRAFHQLEQRQRAIEKLKTPADWQKRQADVRAKLRKVMGPFPEKTPLNPVITGTIQRDDFTVEKLYFESRPGYFVTAALFLPKNRPGKLPAILYCSGHSINGFRSEAYQRIILNYVKKGFAVLAFDPIGQGERRQYADESVVRKSAVNEHSYPGAQSFMAGLSPANYFVWDGIRAVDYLLSRTEIDAGRIGIAGRSGGGTQSAYIAAMDDRILAAAPECYLTTFDKQLRSRGPQDAEQNLLYGLENGLDLADYLEVRAPKPALIVSTTRDIFSIQGTRDLFQETKKAYAALGKPDQLLMVEDDAEHMSTRKNREASYAFFQQYLTNPGSSADLEVTLFKDEELYVTPRGQVYATLKGETLFSLTQTHLRKNRSEPPGDAARLRETVRSITGYEKPASGGEVVFSGRFQRDTYAIEKYLVTGPGKYAIPVLWLKPTRKTGKTVLLLDDRGKAVAAQKGEWADQLAREGHDIIIPDLSGTGELGTGYPKDGDSIIGGVPLNLWFTGLLTHKNLVAVRAEEIEILAGFIRKSLGTPQPLAVAARGTMGPDLLHAAVLSNAFSHCILLNSLVSYQAIIDEMHYNPAFILSAVAGALPFYDLPVLAASLTAQKLLIINPVDATNREMTTERAKTAYSDALRTPAARASLNLQQNVKPEHYFSVINNWLR</sequence>
<protein>
    <submittedName>
        <fullName evidence="2">Alpha/beta hydrolase</fullName>
    </submittedName>
</protein>
<feature type="domain" description="Acetyl xylan esterase" evidence="1">
    <location>
        <begin position="114"/>
        <end position="279"/>
    </location>
</feature>
<dbReference type="PANTHER" id="PTHR22946">
    <property type="entry name" value="DIENELACTONE HYDROLASE DOMAIN-CONTAINING PROTEIN-RELATED"/>
    <property type="match status" value="1"/>
</dbReference>
<name>A0ABW0I6N5_9BACT</name>
<dbReference type="Gene3D" id="3.40.50.1820">
    <property type="entry name" value="alpha/beta hydrolase"/>
    <property type="match status" value="2"/>
</dbReference>
<gene>
    <name evidence="2" type="ORF">ACFPMF_04225</name>
</gene>
<dbReference type="Pfam" id="PF05448">
    <property type="entry name" value="AXE1"/>
    <property type="match status" value="1"/>
</dbReference>
<evidence type="ECO:0000313" key="3">
    <source>
        <dbReference type="Proteomes" id="UP001596106"/>
    </source>
</evidence>
<dbReference type="Proteomes" id="UP001596106">
    <property type="component" value="Unassembled WGS sequence"/>
</dbReference>
<dbReference type="InterPro" id="IPR029058">
    <property type="entry name" value="AB_hydrolase_fold"/>
</dbReference>
<keyword evidence="2" id="KW-0378">Hydrolase</keyword>
<comment type="caution">
    <text evidence="2">The sequence shown here is derived from an EMBL/GenBank/DDBJ whole genome shotgun (WGS) entry which is preliminary data.</text>
</comment>
<proteinExistence type="predicted"/>
<dbReference type="SUPFAM" id="SSF53474">
    <property type="entry name" value="alpha/beta-Hydrolases"/>
    <property type="match status" value="2"/>
</dbReference>
<organism evidence="2 3">
    <name type="scientific">Larkinella bovis</name>
    <dbReference type="NCBI Taxonomy" id="683041"/>
    <lineage>
        <taxon>Bacteria</taxon>
        <taxon>Pseudomonadati</taxon>
        <taxon>Bacteroidota</taxon>
        <taxon>Cytophagia</taxon>
        <taxon>Cytophagales</taxon>
        <taxon>Spirosomataceae</taxon>
        <taxon>Larkinella</taxon>
    </lineage>
</organism>
<dbReference type="RefSeq" id="WP_379841430.1">
    <property type="nucleotide sequence ID" value="NZ_JBHSMA010000001.1"/>
</dbReference>
<keyword evidence="3" id="KW-1185">Reference proteome</keyword>
<dbReference type="PANTHER" id="PTHR22946:SF8">
    <property type="entry name" value="ACETYL XYLAN ESTERASE DOMAIN-CONTAINING PROTEIN"/>
    <property type="match status" value="1"/>
</dbReference>